<comment type="caution">
    <text evidence="4">The sequence shown here is derived from an EMBL/GenBank/DDBJ whole genome shotgun (WGS) entry which is preliminary data.</text>
</comment>
<dbReference type="InterPro" id="IPR006097">
    <property type="entry name" value="Glu/Leu/Phe/Val/Trp_DH_dimer"/>
</dbReference>
<dbReference type="GO" id="GO:0006538">
    <property type="term" value="P:L-glutamate catabolic process"/>
    <property type="evidence" value="ECO:0007669"/>
    <property type="project" value="TreeGrafter"/>
</dbReference>
<evidence type="ECO:0000256" key="1">
    <source>
        <dbReference type="ARBA" id="ARBA00006382"/>
    </source>
</evidence>
<dbReference type="GO" id="GO:0004352">
    <property type="term" value="F:glutamate dehydrogenase (NAD+) activity"/>
    <property type="evidence" value="ECO:0007669"/>
    <property type="project" value="TreeGrafter"/>
</dbReference>
<dbReference type="PROSITE" id="PS00074">
    <property type="entry name" value="GLFV_DEHYDROGENASE"/>
    <property type="match status" value="1"/>
</dbReference>
<dbReference type="InterPro" id="IPR046346">
    <property type="entry name" value="Aminoacid_DH-like_N_sf"/>
</dbReference>
<accession>A0A0F9T0Y6</accession>
<dbReference type="AlphaFoldDB" id="A0A0F9T0Y6"/>
<dbReference type="Pfam" id="PF00208">
    <property type="entry name" value="ELFV_dehydrog"/>
    <property type="match status" value="1"/>
</dbReference>
<dbReference type="GO" id="GO:0005739">
    <property type="term" value="C:mitochondrion"/>
    <property type="evidence" value="ECO:0007669"/>
    <property type="project" value="TreeGrafter"/>
</dbReference>
<evidence type="ECO:0000313" key="4">
    <source>
        <dbReference type="EMBL" id="KKN68427.1"/>
    </source>
</evidence>
<proteinExistence type="inferred from homology"/>
<dbReference type="PIRSF" id="PIRSF000185">
    <property type="entry name" value="Glu_DH"/>
    <property type="match status" value="1"/>
</dbReference>
<dbReference type="EMBL" id="LAZR01000449">
    <property type="protein sequence ID" value="KKN68427.1"/>
    <property type="molecule type" value="Genomic_DNA"/>
</dbReference>
<dbReference type="InterPro" id="IPR033524">
    <property type="entry name" value="Glu/Leu/Phe/Val_DH_AS"/>
</dbReference>
<dbReference type="InterPro" id="IPR006095">
    <property type="entry name" value="Glu/Leu/Phe/Val/Trp_DH"/>
</dbReference>
<keyword evidence="2" id="KW-0560">Oxidoreductase</keyword>
<dbReference type="PANTHER" id="PTHR11606">
    <property type="entry name" value="GLUTAMATE DEHYDROGENASE"/>
    <property type="match status" value="1"/>
</dbReference>
<organism evidence="4">
    <name type="scientific">marine sediment metagenome</name>
    <dbReference type="NCBI Taxonomy" id="412755"/>
    <lineage>
        <taxon>unclassified sequences</taxon>
        <taxon>metagenomes</taxon>
        <taxon>ecological metagenomes</taxon>
    </lineage>
</organism>
<dbReference type="InterPro" id="IPR014362">
    <property type="entry name" value="Glu_DH"/>
</dbReference>
<dbReference type="Gene3D" id="3.40.50.720">
    <property type="entry name" value="NAD(P)-binding Rossmann-like Domain"/>
    <property type="match status" value="1"/>
</dbReference>
<dbReference type="Gene3D" id="3.40.50.10860">
    <property type="entry name" value="Leucine Dehydrogenase, chain A, domain 1"/>
    <property type="match status" value="1"/>
</dbReference>
<dbReference type="PRINTS" id="PR00082">
    <property type="entry name" value="GLFDHDRGNASE"/>
</dbReference>
<dbReference type="CDD" id="cd01076">
    <property type="entry name" value="NAD_bind_1_Glu_DH"/>
    <property type="match status" value="1"/>
</dbReference>
<comment type="similarity">
    <text evidence="1">Belongs to the Glu/Leu/Phe/Val dehydrogenases family.</text>
</comment>
<dbReference type="InterPro" id="IPR036291">
    <property type="entry name" value="NAD(P)-bd_dom_sf"/>
</dbReference>
<name>A0A0F9T0Y6_9ZZZZ</name>
<dbReference type="PANTHER" id="PTHR11606:SF13">
    <property type="entry name" value="GLUTAMATE DEHYDROGENASE 1, MITOCHONDRIAL"/>
    <property type="match status" value="1"/>
</dbReference>
<dbReference type="SUPFAM" id="SSF53223">
    <property type="entry name" value="Aminoacid dehydrogenase-like, N-terminal domain"/>
    <property type="match status" value="1"/>
</dbReference>
<feature type="domain" description="Glutamate/phenylalanine/leucine/valine/L-tryptophan dehydrogenase C-terminal" evidence="3">
    <location>
        <begin position="192"/>
        <end position="422"/>
    </location>
</feature>
<dbReference type="SUPFAM" id="SSF51735">
    <property type="entry name" value="NAD(P)-binding Rossmann-fold domains"/>
    <property type="match status" value="1"/>
</dbReference>
<evidence type="ECO:0000259" key="3">
    <source>
        <dbReference type="SMART" id="SM00839"/>
    </source>
</evidence>
<dbReference type="InterPro" id="IPR033922">
    <property type="entry name" value="NAD_bind_Glu_DH"/>
</dbReference>
<dbReference type="SMART" id="SM00839">
    <property type="entry name" value="ELFV_dehydrog"/>
    <property type="match status" value="1"/>
</dbReference>
<reference evidence="4" key="1">
    <citation type="journal article" date="2015" name="Nature">
        <title>Complex archaea that bridge the gap between prokaryotes and eukaryotes.</title>
        <authorList>
            <person name="Spang A."/>
            <person name="Saw J.H."/>
            <person name="Jorgensen S.L."/>
            <person name="Zaremba-Niedzwiedzka K."/>
            <person name="Martijn J."/>
            <person name="Lind A.E."/>
            <person name="van Eijk R."/>
            <person name="Schleper C."/>
            <person name="Guy L."/>
            <person name="Ettema T.J."/>
        </authorList>
    </citation>
    <scope>NUCLEOTIDE SEQUENCE</scope>
</reference>
<protein>
    <recommendedName>
        <fullName evidence="3">Glutamate/phenylalanine/leucine/valine/L-tryptophan dehydrogenase C-terminal domain-containing protein</fullName>
    </recommendedName>
</protein>
<dbReference type="InterPro" id="IPR006096">
    <property type="entry name" value="Glu/Leu/Phe/Val/Trp_DH_C"/>
</dbReference>
<dbReference type="Pfam" id="PF02812">
    <property type="entry name" value="ELFV_dehydrog_N"/>
    <property type="match status" value="1"/>
</dbReference>
<sequence length="425" mass="45791">MDTTETMAAKTIFANATANFHQAARLLGGRFKDDLLEKVYQPMERIEMTYGPVMSDGKIHVVKGFIVRHSDALGPAKGGIRMAPTVTLDDVTGLAMEMTWKCALIGVPFGGGKSGIIADPERLSPVDKETIMRRFATMGYRHIGPQIYVPAPDMGTTEADMGYVKDAICYSHGQATTPGCFVTGKPVILGGIRGRKEATGRGVAICIVEAFRMLGRHPDGATAIVQGFGNVGSHSALALAGRGLKIIGVSDIRGAVYDAKGLDVKALVTYAADRCTVKDFPGGQDVDGQDLLEMDCDVLVPAATANQITEDNALRIKAKIIGEGANSPTTPQADEILCERKVVVLPDILCNAGGVFVSYLEYMQETQQEQMSEQEVVTRLTKRMTEKLQGVWRLAEDRTFTLRQAAMVRAVSAVCEARIARGFLT</sequence>
<evidence type="ECO:0000256" key="2">
    <source>
        <dbReference type="ARBA" id="ARBA00023002"/>
    </source>
</evidence>
<gene>
    <name evidence="4" type="ORF">LCGC14_0451550</name>
</gene>